<dbReference type="PROSITE" id="PS50102">
    <property type="entry name" value="RRM"/>
    <property type="match status" value="1"/>
</dbReference>
<dbReference type="InterPro" id="IPR035979">
    <property type="entry name" value="RBD_domain_sf"/>
</dbReference>
<accession>A0ABR1AGQ1</accession>
<keyword evidence="6" id="KW-1185">Reference proteome</keyword>
<gene>
    <name evidence="5" type="ORF">RUM44_003528</name>
</gene>
<evidence type="ECO:0000259" key="4">
    <source>
        <dbReference type="PROSITE" id="PS50102"/>
    </source>
</evidence>
<proteinExistence type="predicted"/>
<dbReference type="InterPro" id="IPR034268">
    <property type="entry name" value="RBM25_RRM"/>
</dbReference>
<reference evidence="5 6" key="1">
    <citation type="submission" date="2023-09" db="EMBL/GenBank/DDBJ databases">
        <title>Genomes of two closely related lineages of the louse Polyplax serrata with different host specificities.</title>
        <authorList>
            <person name="Martinu J."/>
            <person name="Tarabai H."/>
            <person name="Stefka J."/>
            <person name="Hypsa V."/>
        </authorList>
    </citation>
    <scope>NUCLEOTIDE SEQUENCE [LARGE SCALE GENOMIC DNA]</scope>
    <source>
        <strain evidence="5">98ZLc_SE</strain>
    </source>
</reference>
<dbReference type="InterPro" id="IPR012677">
    <property type="entry name" value="Nucleotide-bd_a/b_plait_sf"/>
</dbReference>
<dbReference type="SUPFAM" id="SSF54928">
    <property type="entry name" value="RNA-binding domain, RBD"/>
    <property type="match status" value="1"/>
</dbReference>
<dbReference type="Gene3D" id="3.30.70.330">
    <property type="match status" value="1"/>
</dbReference>
<feature type="region of interest" description="Disordered" evidence="3">
    <location>
        <begin position="53"/>
        <end position="72"/>
    </location>
</feature>
<evidence type="ECO:0000313" key="6">
    <source>
        <dbReference type="Proteomes" id="UP001359485"/>
    </source>
</evidence>
<dbReference type="PANTHER" id="PTHR18806">
    <property type="entry name" value="RBM25 PROTEIN"/>
    <property type="match status" value="1"/>
</dbReference>
<dbReference type="PANTHER" id="PTHR18806:SF4">
    <property type="entry name" value="RNA-BINDING PROTEIN 25"/>
    <property type="match status" value="1"/>
</dbReference>
<evidence type="ECO:0000256" key="1">
    <source>
        <dbReference type="ARBA" id="ARBA00022884"/>
    </source>
</evidence>
<dbReference type="SMART" id="SM00360">
    <property type="entry name" value="RRM"/>
    <property type="match status" value="1"/>
</dbReference>
<sequence>MSYPGRPPIVPGIPIPPAIGIPRYMPPIMPPVMTMPPIIPSSGSLSIPQMRPYRSATATTTTGSSGSTNSSSRYNYQQIKRSVPEAGPPITVFVGNIVEHAPDMMIRQILGTCGHVISWKRIQGFGFCEFGSPESALRAVRLLHDLNVGGKKLVVKVDAKTKVQLDDYKKEERKKQKKPELELKEGEEIEDYLDDNMKRMDLGARDKIFTIIDDFKEEMSNALLEKNEEAKLKKEIQQNLPDKNKAQRTQEILQKLSQEHVDSMVLKDADIEDGKRDIITREIGKFREIMKEE</sequence>
<evidence type="ECO:0000256" key="2">
    <source>
        <dbReference type="PROSITE-ProRule" id="PRU00176"/>
    </source>
</evidence>
<comment type="caution">
    <text evidence="5">The sequence shown here is derived from an EMBL/GenBank/DDBJ whole genome shotgun (WGS) entry which is preliminary data.</text>
</comment>
<dbReference type="Proteomes" id="UP001359485">
    <property type="component" value="Unassembled WGS sequence"/>
</dbReference>
<dbReference type="EMBL" id="JAWJWF010000049">
    <property type="protein sequence ID" value="KAK6619146.1"/>
    <property type="molecule type" value="Genomic_DNA"/>
</dbReference>
<evidence type="ECO:0000313" key="5">
    <source>
        <dbReference type="EMBL" id="KAK6619146.1"/>
    </source>
</evidence>
<evidence type="ECO:0000256" key="3">
    <source>
        <dbReference type="SAM" id="MobiDB-lite"/>
    </source>
</evidence>
<name>A0ABR1AGQ1_POLSC</name>
<feature type="domain" description="RRM" evidence="4">
    <location>
        <begin position="90"/>
        <end position="160"/>
    </location>
</feature>
<dbReference type="Pfam" id="PF00076">
    <property type="entry name" value="RRM_1"/>
    <property type="match status" value="1"/>
</dbReference>
<organism evidence="5 6">
    <name type="scientific">Polyplax serrata</name>
    <name type="common">Common mouse louse</name>
    <dbReference type="NCBI Taxonomy" id="468196"/>
    <lineage>
        <taxon>Eukaryota</taxon>
        <taxon>Metazoa</taxon>
        <taxon>Ecdysozoa</taxon>
        <taxon>Arthropoda</taxon>
        <taxon>Hexapoda</taxon>
        <taxon>Insecta</taxon>
        <taxon>Pterygota</taxon>
        <taxon>Neoptera</taxon>
        <taxon>Paraneoptera</taxon>
        <taxon>Psocodea</taxon>
        <taxon>Troctomorpha</taxon>
        <taxon>Phthiraptera</taxon>
        <taxon>Anoplura</taxon>
        <taxon>Polyplacidae</taxon>
        <taxon>Polyplax</taxon>
    </lineage>
</organism>
<dbReference type="InterPro" id="IPR000504">
    <property type="entry name" value="RRM_dom"/>
</dbReference>
<dbReference type="CDD" id="cd12446">
    <property type="entry name" value="RRM_RBM25"/>
    <property type="match status" value="1"/>
</dbReference>
<dbReference type="InterPro" id="IPR052768">
    <property type="entry name" value="RBM25"/>
</dbReference>
<protein>
    <recommendedName>
        <fullName evidence="4">RRM domain-containing protein</fullName>
    </recommendedName>
</protein>
<keyword evidence="1 2" id="KW-0694">RNA-binding</keyword>